<accession>A0A0C9Z4Z8</accession>
<dbReference type="AlphaFoldDB" id="A0A0C9Z4Z8"/>
<sequence length="86" mass="9606">MSRNGSSRQSHNAQPNGVLFRPLHNDRYVWTAPNNPKKLFLDPDAVVAPCKKKQKLVNAPHPLTLHVQTNVGVVKQFLQTLSGIIQ</sequence>
<evidence type="ECO:0000313" key="1">
    <source>
        <dbReference type="EMBL" id="KIK15058.1"/>
    </source>
</evidence>
<dbReference type="Proteomes" id="UP000054018">
    <property type="component" value="Unassembled WGS sequence"/>
</dbReference>
<keyword evidence="2" id="KW-1185">Reference proteome</keyword>
<reference evidence="1 2" key="1">
    <citation type="submission" date="2014-04" db="EMBL/GenBank/DDBJ databases">
        <authorList>
            <consortium name="DOE Joint Genome Institute"/>
            <person name="Kuo A."/>
            <person name="Kohler A."/>
            <person name="Costa M.D."/>
            <person name="Nagy L.G."/>
            <person name="Floudas D."/>
            <person name="Copeland A."/>
            <person name="Barry K.W."/>
            <person name="Cichocki N."/>
            <person name="Veneault-Fourrey C."/>
            <person name="LaButti K."/>
            <person name="Lindquist E.A."/>
            <person name="Lipzen A."/>
            <person name="Lundell T."/>
            <person name="Morin E."/>
            <person name="Murat C."/>
            <person name="Sun H."/>
            <person name="Tunlid A."/>
            <person name="Henrissat B."/>
            <person name="Grigoriev I.V."/>
            <person name="Hibbett D.S."/>
            <person name="Martin F."/>
            <person name="Nordberg H.P."/>
            <person name="Cantor M.N."/>
            <person name="Hua S.X."/>
        </authorList>
    </citation>
    <scope>NUCLEOTIDE SEQUENCE [LARGE SCALE GENOMIC DNA]</scope>
    <source>
        <strain evidence="1 2">441</strain>
    </source>
</reference>
<protein>
    <submittedName>
        <fullName evidence="1">Uncharacterized protein</fullName>
    </submittedName>
</protein>
<dbReference type="HOGENOM" id="CLU_2498701_0_0_1"/>
<gene>
    <name evidence="1" type="ORF">PISMIDRAFT_16810</name>
</gene>
<dbReference type="OrthoDB" id="10512665at2759"/>
<proteinExistence type="predicted"/>
<reference evidence="2" key="2">
    <citation type="submission" date="2015-01" db="EMBL/GenBank/DDBJ databases">
        <title>Evolutionary Origins and Diversification of the Mycorrhizal Mutualists.</title>
        <authorList>
            <consortium name="DOE Joint Genome Institute"/>
            <consortium name="Mycorrhizal Genomics Consortium"/>
            <person name="Kohler A."/>
            <person name="Kuo A."/>
            <person name="Nagy L.G."/>
            <person name="Floudas D."/>
            <person name="Copeland A."/>
            <person name="Barry K.W."/>
            <person name="Cichocki N."/>
            <person name="Veneault-Fourrey C."/>
            <person name="LaButti K."/>
            <person name="Lindquist E.A."/>
            <person name="Lipzen A."/>
            <person name="Lundell T."/>
            <person name="Morin E."/>
            <person name="Murat C."/>
            <person name="Riley R."/>
            <person name="Ohm R."/>
            <person name="Sun H."/>
            <person name="Tunlid A."/>
            <person name="Henrissat B."/>
            <person name="Grigoriev I.V."/>
            <person name="Hibbett D.S."/>
            <person name="Martin F."/>
        </authorList>
    </citation>
    <scope>NUCLEOTIDE SEQUENCE [LARGE SCALE GENOMIC DNA]</scope>
    <source>
        <strain evidence="2">441</strain>
    </source>
</reference>
<evidence type="ECO:0000313" key="2">
    <source>
        <dbReference type="Proteomes" id="UP000054018"/>
    </source>
</evidence>
<organism evidence="1 2">
    <name type="scientific">Pisolithus microcarpus 441</name>
    <dbReference type="NCBI Taxonomy" id="765257"/>
    <lineage>
        <taxon>Eukaryota</taxon>
        <taxon>Fungi</taxon>
        <taxon>Dikarya</taxon>
        <taxon>Basidiomycota</taxon>
        <taxon>Agaricomycotina</taxon>
        <taxon>Agaricomycetes</taxon>
        <taxon>Agaricomycetidae</taxon>
        <taxon>Boletales</taxon>
        <taxon>Sclerodermatineae</taxon>
        <taxon>Pisolithaceae</taxon>
        <taxon>Pisolithus</taxon>
    </lineage>
</organism>
<dbReference type="EMBL" id="KN833909">
    <property type="protein sequence ID" value="KIK15058.1"/>
    <property type="molecule type" value="Genomic_DNA"/>
</dbReference>
<name>A0A0C9Z4Z8_9AGAM</name>